<feature type="transmembrane region" description="Helical" evidence="8">
    <location>
        <begin position="238"/>
        <end position="259"/>
    </location>
</feature>
<feature type="transmembrane region" description="Helical" evidence="8">
    <location>
        <begin position="208"/>
        <end position="231"/>
    </location>
</feature>
<dbReference type="InterPro" id="IPR001750">
    <property type="entry name" value="ND/Mrp_TM"/>
</dbReference>
<feature type="transmembrane region" description="Helical" evidence="8">
    <location>
        <begin position="368"/>
        <end position="387"/>
    </location>
</feature>
<dbReference type="RefSeq" id="WP_004806563.1">
    <property type="nucleotide sequence ID" value="NZ_CP116394.1"/>
</dbReference>
<feature type="transmembrane region" description="Helical" evidence="8">
    <location>
        <begin position="30"/>
        <end position="49"/>
    </location>
</feature>
<organism evidence="10 11">
    <name type="scientific">Winkia neuii subsp. anitrata</name>
    <dbReference type="NCBI Taxonomy" id="29318"/>
    <lineage>
        <taxon>Bacteria</taxon>
        <taxon>Bacillati</taxon>
        <taxon>Actinomycetota</taxon>
        <taxon>Actinomycetes</taxon>
        <taxon>Actinomycetales</taxon>
        <taxon>Actinomycetaceae</taxon>
        <taxon>Winkia</taxon>
    </lineage>
</organism>
<evidence type="ECO:0000256" key="4">
    <source>
        <dbReference type="ARBA" id="ARBA00022692"/>
    </source>
</evidence>
<dbReference type="Pfam" id="PF00361">
    <property type="entry name" value="Proton_antipo_M"/>
    <property type="match status" value="1"/>
</dbReference>
<proteinExistence type="inferred from homology"/>
<evidence type="ECO:0000256" key="1">
    <source>
        <dbReference type="ARBA" id="ARBA00004651"/>
    </source>
</evidence>
<keyword evidence="4 7" id="KW-0812">Transmembrane</keyword>
<evidence type="ECO:0000313" key="11">
    <source>
        <dbReference type="Proteomes" id="UP001211044"/>
    </source>
</evidence>
<name>A0AB38XQF7_9ACTO</name>
<keyword evidence="6 8" id="KW-0472">Membrane</keyword>
<feature type="transmembrane region" description="Helical" evidence="8">
    <location>
        <begin position="135"/>
        <end position="152"/>
    </location>
</feature>
<comment type="subcellular location">
    <subcellularLocation>
        <location evidence="1">Cell membrane</location>
        <topology evidence="1">Multi-pass membrane protein</topology>
    </subcellularLocation>
    <subcellularLocation>
        <location evidence="7">Membrane</location>
        <topology evidence="7">Multi-pass membrane protein</topology>
    </subcellularLocation>
</comment>
<dbReference type="InterPro" id="IPR003918">
    <property type="entry name" value="NADH_UbQ_OxRdtase"/>
</dbReference>
<protein>
    <submittedName>
        <fullName evidence="10">Na+/H+ antiporter subunit D</fullName>
    </submittedName>
</protein>
<dbReference type="GO" id="GO:0042773">
    <property type="term" value="P:ATP synthesis coupled electron transport"/>
    <property type="evidence" value="ECO:0007669"/>
    <property type="project" value="InterPro"/>
</dbReference>
<evidence type="ECO:0000256" key="5">
    <source>
        <dbReference type="ARBA" id="ARBA00022989"/>
    </source>
</evidence>
<keyword evidence="3" id="KW-1003">Cell membrane</keyword>
<keyword evidence="5 8" id="KW-1133">Transmembrane helix</keyword>
<dbReference type="EMBL" id="CP116394">
    <property type="protein sequence ID" value="WCE46422.1"/>
    <property type="molecule type" value="Genomic_DNA"/>
</dbReference>
<reference evidence="10" key="1">
    <citation type="submission" date="2023-01" db="EMBL/GenBank/DDBJ databases">
        <title>Comparative Genomic Analysis of the Clinically-Derived Winkia Strain NY0527 Provides Evidence into the Taxonomic Reassignment of Winkia neuii and Characterizes Their Virulence Traits.</title>
        <authorList>
            <person name="Cai X."/>
            <person name="Peng Y."/>
            <person name="Li M."/>
            <person name="Qiu Y."/>
            <person name="Wang Y."/>
            <person name="Xu L."/>
            <person name="Hou Q."/>
        </authorList>
    </citation>
    <scope>NUCLEOTIDE SEQUENCE</scope>
    <source>
        <strain evidence="10">NY0527</strain>
    </source>
</reference>
<feature type="transmembrane region" description="Helical" evidence="8">
    <location>
        <begin position="76"/>
        <end position="97"/>
    </location>
</feature>
<comment type="similarity">
    <text evidence="2">Belongs to the CPA3 antiporters (TC 2.A.63) subunit D family.</text>
</comment>
<evidence type="ECO:0000256" key="7">
    <source>
        <dbReference type="RuleBase" id="RU000320"/>
    </source>
</evidence>
<feature type="transmembrane region" description="Helical" evidence="8">
    <location>
        <begin position="6"/>
        <end position="23"/>
    </location>
</feature>
<dbReference type="PANTHER" id="PTHR42703">
    <property type="entry name" value="NADH DEHYDROGENASE"/>
    <property type="match status" value="1"/>
</dbReference>
<sequence length="551" mass="58122">MTWLLPIPVIAPLLAAGLSLVLGRFRRTQLSVTVIALAGSLAAAIAMAFEADTAPMVLDVGSWAAPVGVSLVADRLTLMMLIVSLIVTVGVLIYSSSQSVSRDESASPMPVYYPSYLVLSAGVSDAFLAGDLFNLYIGFEILLAASFVLITLGGTRSRVRSGTVYVVVSLFSSAVFLIGIAFTYAAVGTVNMAQLAIRLSELPEPTRILLQATFLVAFGIKAAIFPLSAWLPDSYPTAPAPVTAVFAGLLTKVGVYAIIRTQFLLFPGGALDTILAVLGMFTMIVGILGAIAQDDIKRMVSFTLVSHIGFMIWGISLSSEAGLGAAIVYAAHHILVQTTLFLIVGLMQYLGGTTSLAKLGGLAGKSPFLAGMFLIVAFNLVGIPPLTGFLGKVGLARASVLAGTGRGWALLAAGLVASMLTLYVVVKAWSMAFWQPSEGEKQLKAEKRSLPKAMVVATAGLLLVQVAMAGGMNIIYGYAERAAVDLKARTPYLNAVLGQDGRGSGHSSDVVRRSDFDVLPPHTQRPQVLPAPLRLDFDTDTRERVRVGEDQ</sequence>
<feature type="transmembrane region" description="Helical" evidence="8">
    <location>
        <begin position="455"/>
        <end position="479"/>
    </location>
</feature>
<feature type="transmembrane region" description="Helical" evidence="8">
    <location>
        <begin position="164"/>
        <end position="188"/>
    </location>
</feature>
<dbReference type="PANTHER" id="PTHR42703:SF1">
    <property type="entry name" value="NA(+)_H(+) ANTIPORTER SUBUNIT D1"/>
    <property type="match status" value="1"/>
</dbReference>
<dbReference type="GO" id="GO:0005886">
    <property type="term" value="C:plasma membrane"/>
    <property type="evidence" value="ECO:0007669"/>
    <property type="project" value="UniProtKB-SubCell"/>
</dbReference>
<evidence type="ECO:0000313" key="10">
    <source>
        <dbReference type="EMBL" id="WCE46422.1"/>
    </source>
</evidence>
<dbReference type="PRINTS" id="PR01437">
    <property type="entry name" value="NUOXDRDTASE4"/>
</dbReference>
<accession>A0AB38XQF7</accession>
<evidence type="ECO:0000256" key="6">
    <source>
        <dbReference type="ARBA" id="ARBA00023136"/>
    </source>
</evidence>
<dbReference type="NCBIfam" id="NF009308">
    <property type="entry name" value="PRK12665.1"/>
    <property type="match status" value="1"/>
</dbReference>
<evidence type="ECO:0000256" key="3">
    <source>
        <dbReference type="ARBA" id="ARBA00022475"/>
    </source>
</evidence>
<feature type="transmembrane region" description="Helical" evidence="8">
    <location>
        <begin position="271"/>
        <end position="292"/>
    </location>
</feature>
<feature type="transmembrane region" description="Helical" evidence="8">
    <location>
        <begin position="323"/>
        <end position="347"/>
    </location>
</feature>
<evidence type="ECO:0000256" key="2">
    <source>
        <dbReference type="ARBA" id="ARBA00005346"/>
    </source>
</evidence>
<feature type="transmembrane region" description="Helical" evidence="8">
    <location>
        <begin position="299"/>
        <end position="317"/>
    </location>
</feature>
<dbReference type="KEGG" id="wne:PIG85_01900"/>
<feature type="transmembrane region" description="Helical" evidence="8">
    <location>
        <begin position="407"/>
        <end position="434"/>
    </location>
</feature>
<gene>
    <name evidence="10" type="ORF">PIG85_01900</name>
</gene>
<evidence type="ECO:0000259" key="9">
    <source>
        <dbReference type="Pfam" id="PF00361"/>
    </source>
</evidence>
<feature type="transmembrane region" description="Helical" evidence="8">
    <location>
        <begin position="109"/>
        <end position="129"/>
    </location>
</feature>
<evidence type="ECO:0000256" key="8">
    <source>
        <dbReference type="SAM" id="Phobius"/>
    </source>
</evidence>
<dbReference type="GO" id="GO:0008137">
    <property type="term" value="F:NADH dehydrogenase (ubiquinone) activity"/>
    <property type="evidence" value="ECO:0007669"/>
    <property type="project" value="InterPro"/>
</dbReference>
<dbReference type="InterPro" id="IPR050586">
    <property type="entry name" value="CPA3_Na-H_Antiporter_D"/>
</dbReference>
<feature type="domain" description="NADH:quinone oxidoreductase/Mrp antiporter transmembrane" evidence="9">
    <location>
        <begin position="129"/>
        <end position="421"/>
    </location>
</feature>
<dbReference type="AlphaFoldDB" id="A0AB38XQF7"/>
<dbReference type="Proteomes" id="UP001211044">
    <property type="component" value="Chromosome"/>
</dbReference>